<comment type="caution">
    <text evidence="3">The sequence shown here is derived from an EMBL/GenBank/DDBJ whole genome shotgun (WGS) entry which is preliminary data.</text>
</comment>
<protein>
    <recommendedName>
        <fullName evidence="2">SpoVT-AbrB domain-containing protein</fullName>
    </recommendedName>
</protein>
<dbReference type="InterPro" id="IPR035642">
    <property type="entry name" value="MraZ_N"/>
</dbReference>
<evidence type="ECO:0000256" key="1">
    <source>
        <dbReference type="PROSITE-ProRule" id="PRU01076"/>
    </source>
</evidence>
<keyword evidence="4" id="KW-1185">Reference proteome</keyword>
<organism evidence="3 4">
    <name type="scientific">Haloferula chungangensis</name>
    <dbReference type="NCBI Taxonomy" id="1048331"/>
    <lineage>
        <taxon>Bacteria</taxon>
        <taxon>Pseudomonadati</taxon>
        <taxon>Verrucomicrobiota</taxon>
        <taxon>Verrucomicrobiia</taxon>
        <taxon>Verrucomicrobiales</taxon>
        <taxon>Verrucomicrobiaceae</taxon>
        <taxon>Haloferula</taxon>
    </lineage>
</organism>
<dbReference type="Gene3D" id="3.40.1550.20">
    <property type="entry name" value="Transcriptional regulator MraZ domain"/>
    <property type="match status" value="1"/>
</dbReference>
<sequence length="149" mass="16638">MSVSAKVYESDYDYKMDPKYRVSVPVAFRPDEGDAVRLQVSKEHEEKVIKVFTLEAFEDKFRQIQEANIPQGNKIKLAGALRMTSKEVSINAQGKLTIPKDWADKIGLKADGSVKLAGRDSYFIVCTEDTFTRISEADLNMDDGGLGVL</sequence>
<dbReference type="SUPFAM" id="SSF89447">
    <property type="entry name" value="AbrB/MazE/MraZ-like"/>
    <property type="match status" value="1"/>
</dbReference>
<accession>A0ABW2LAF0</accession>
<name>A0ABW2LAF0_9BACT</name>
<evidence type="ECO:0000313" key="4">
    <source>
        <dbReference type="Proteomes" id="UP001596472"/>
    </source>
</evidence>
<keyword evidence="1" id="KW-0238">DNA-binding</keyword>
<dbReference type="EMBL" id="JBHTBS010000008">
    <property type="protein sequence ID" value="MFC7338648.1"/>
    <property type="molecule type" value="Genomic_DNA"/>
</dbReference>
<dbReference type="InterPro" id="IPR037914">
    <property type="entry name" value="SpoVT-AbrB_sf"/>
</dbReference>
<evidence type="ECO:0000259" key="2">
    <source>
        <dbReference type="PROSITE" id="PS51740"/>
    </source>
</evidence>
<gene>
    <name evidence="3" type="ORF">ACFQY0_15740</name>
</gene>
<dbReference type="PROSITE" id="PS51740">
    <property type="entry name" value="SPOVT_ABRB"/>
    <property type="match status" value="1"/>
</dbReference>
<reference evidence="4" key="1">
    <citation type="journal article" date="2019" name="Int. J. Syst. Evol. Microbiol.">
        <title>The Global Catalogue of Microorganisms (GCM) 10K type strain sequencing project: providing services to taxonomists for standard genome sequencing and annotation.</title>
        <authorList>
            <consortium name="The Broad Institute Genomics Platform"/>
            <consortium name="The Broad Institute Genome Sequencing Center for Infectious Disease"/>
            <person name="Wu L."/>
            <person name="Ma J."/>
        </authorList>
    </citation>
    <scope>NUCLEOTIDE SEQUENCE [LARGE SCALE GENOMIC DNA]</scope>
    <source>
        <strain evidence="4">CGMCC 4.1467</strain>
    </source>
</reference>
<dbReference type="InterPro" id="IPR038619">
    <property type="entry name" value="MraZ_sf"/>
</dbReference>
<feature type="domain" description="SpoVT-AbrB" evidence="2">
    <location>
        <begin position="85"/>
        <end position="130"/>
    </location>
</feature>
<evidence type="ECO:0000313" key="3">
    <source>
        <dbReference type="EMBL" id="MFC7338648.1"/>
    </source>
</evidence>
<dbReference type="CDD" id="cd16320">
    <property type="entry name" value="MraZ_N"/>
    <property type="match status" value="1"/>
</dbReference>
<dbReference type="Proteomes" id="UP001596472">
    <property type="component" value="Unassembled WGS sequence"/>
</dbReference>
<proteinExistence type="predicted"/>
<dbReference type="RefSeq" id="WP_379714218.1">
    <property type="nucleotide sequence ID" value="NZ_JBHTBS010000008.1"/>
</dbReference>
<dbReference type="InterPro" id="IPR007159">
    <property type="entry name" value="SpoVT-AbrB_dom"/>
</dbReference>